<protein>
    <submittedName>
        <fullName evidence="8">CheY-like chemotaxis protein/DNA-binding MarR family transcriptional regulator</fullName>
    </submittedName>
</protein>
<sequence length="297" mass="32162">MQGGFPWGAAQIKDLFVRLDIQAATQPGAAGSQGVKGMDEPIQGIPRVLLVDGDPELLTELHDGLCALGVPCLTAGTAVEALTLVQEHESLQVVVTDLHLPRIDGIELLQKLALRRRRRPLASIVMTEHASVDRAIGALRLQAVDFLQKPVTAEEVANAVGRALDLVCGGPERFSREAVGAIERSDFLRALVAARSDRAALFESNLFSDPAWEMMLDLAVAEASDRAISVTSLCIASGAPTTTALRRIDDLRQAGLVDKMPDARDKRRIVVRLTPLGRERMEAYVQRQAERLGVRLG</sequence>
<dbReference type="Gene3D" id="1.10.10.10">
    <property type="entry name" value="Winged helix-like DNA-binding domain superfamily/Winged helix DNA-binding domain"/>
    <property type="match status" value="1"/>
</dbReference>
<name>A0ABU0LHU7_XANAG</name>
<evidence type="ECO:0000259" key="7">
    <source>
        <dbReference type="PROSITE" id="PS50110"/>
    </source>
</evidence>
<dbReference type="SMART" id="SM00347">
    <property type="entry name" value="HTH_MARR"/>
    <property type="match status" value="1"/>
</dbReference>
<dbReference type="Gene3D" id="3.40.50.2300">
    <property type="match status" value="1"/>
</dbReference>
<evidence type="ECO:0000256" key="4">
    <source>
        <dbReference type="ARBA" id="ARBA00023125"/>
    </source>
</evidence>
<proteinExistence type="predicted"/>
<dbReference type="EMBL" id="JAUSVY010000009">
    <property type="protein sequence ID" value="MDQ0506705.1"/>
    <property type="molecule type" value="Genomic_DNA"/>
</dbReference>
<comment type="caution">
    <text evidence="8">The sequence shown here is derived from an EMBL/GenBank/DDBJ whole genome shotgun (WGS) entry which is preliminary data.</text>
</comment>
<evidence type="ECO:0000256" key="5">
    <source>
        <dbReference type="ARBA" id="ARBA00023163"/>
    </source>
</evidence>
<dbReference type="InterPro" id="IPR036390">
    <property type="entry name" value="WH_DNA-bd_sf"/>
</dbReference>
<evidence type="ECO:0000256" key="1">
    <source>
        <dbReference type="ARBA" id="ARBA00022553"/>
    </source>
</evidence>
<evidence type="ECO:0000256" key="6">
    <source>
        <dbReference type="PROSITE-ProRule" id="PRU00169"/>
    </source>
</evidence>
<keyword evidence="1 6" id="KW-0597">Phosphoprotein</keyword>
<keyword evidence="4" id="KW-0238">DNA-binding</keyword>
<dbReference type="InterPro" id="IPR001789">
    <property type="entry name" value="Sig_transdc_resp-reg_receiver"/>
</dbReference>
<dbReference type="PANTHER" id="PTHR48111:SF1">
    <property type="entry name" value="TWO-COMPONENT RESPONSE REGULATOR ORR33"/>
    <property type="match status" value="1"/>
</dbReference>
<dbReference type="InterPro" id="IPR039420">
    <property type="entry name" value="WalR-like"/>
</dbReference>
<dbReference type="PANTHER" id="PTHR48111">
    <property type="entry name" value="REGULATOR OF RPOS"/>
    <property type="match status" value="1"/>
</dbReference>
<dbReference type="Proteomes" id="UP001241747">
    <property type="component" value="Unassembled WGS sequence"/>
</dbReference>
<dbReference type="InterPro" id="IPR000835">
    <property type="entry name" value="HTH_MarR-typ"/>
</dbReference>
<evidence type="ECO:0000256" key="3">
    <source>
        <dbReference type="ARBA" id="ARBA00023015"/>
    </source>
</evidence>
<dbReference type="PROSITE" id="PS50110">
    <property type="entry name" value="RESPONSE_REGULATORY"/>
    <property type="match status" value="1"/>
</dbReference>
<keyword evidence="3" id="KW-0805">Transcription regulation</keyword>
<dbReference type="SMART" id="SM00448">
    <property type="entry name" value="REC"/>
    <property type="match status" value="1"/>
</dbReference>
<reference evidence="8 9" key="1">
    <citation type="submission" date="2023-07" db="EMBL/GenBank/DDBJ databases">
        <title>Genomic Encyclopedia of Type Strains, Phase IV (KMG-IV): sequencing the most valuable type-strain genomes for metagenomic binning, comparative biology and taxonomic classification.</title>
        <authorList>
            <person name="Goeker M."/>
        </authorList>
    </citation>
    <scope>NUCLEOTIDE SEQUENCE [LARGE SCALE GENOMIC DNA]</scope>
    <source>
        <strain evidence="8 9">DSM 3770</strain>
    </source>
</reference>
<evidence type="ECO:0000313" key="9">
    <source>
        <dbReference type="Proteomes" id="UP001241747"/>
    </source>
</evidence>
<dbReference type="SUPFAM" id="SSF52172">
    <property type="entry name" value="CheY-like"/>
    <property type="match status" value="1"/>
</dbReference>
<feature type="modified residue" description="4-aspartylphosphate" evidence="6">
    <location>
        <position position="97"/>
    </location>
</feature>
<dbReference type="InterPro" id="IPR011006">
    <property type="entry name" value="CheY-like_superfamily"/>
</dbReference>
<feature type="domain" description="Response regulatory" evidence="7">
    <location>
        <begin position="47"/>
        <end position="164"/>
    </location>
</feature>
<keyword evidence="2" id="KW-0902">Two-component regulatory system</keyword>
<keyword evidence="9" id="KW-1185">Reference proteome</keyword>
<dbReference type="InterPro" id="IPR036388">
    <property type="entry name" value="WH-like_DNA-bd_sf"/>
</dbReference>
<dbReference type="SUPFAM" id="SSF46785">
    <property type="entry name" value="Winged helix' DNA-binding domain"/>
    <property type="match status" value="1"/>
</dbReference>
<gene>
    <name evidence="8" type="ORF">QOZ94_003519</name>
</gene>
<evidence type="ECO:0000256" key="2">
    <source>
        <dbReference type="ARBA" id="ARBA00023012"/>
    </source>
</evidence>
<accession>A0ABU0LHU7</accession>
<organism evidence="8 9">
    <name type="scientific">Xanthobacter agilis</name>
    <dbReference type="NCBI Taxonomy" id="47492"/>
    <lineage>
        <taxon>Bacteria</taxon>
        <taxon>Pseudomonadati</taxon>
        <taxon>Pseudomonadota</taxon>
        <taxon>Alphaproteobacteria</taxon>
        <taxon>Hyphomicrobiales</taxon>
        <taxon>Xanthobacteraceae</taxon>
        <taxon>Xanthobacter</taxon>
    </lineage>
</organism>
<dbReference type="Pfam" id="PF00072">
    <property type="entry name" value="Response_reg"/>
    <property type="match status" value="1"/>
</dbReference>
<evidence type="ECO:0000313" key="8">
    <source>
        <dbReference type="EMBL" id="MDQ0506705.1"/>
    </source>
</evidence>
<dbReference type="RefSeq" id="WP_237345371.1">
    <property type="nucleotide sequence ID" value="NZ_JABWGX010000009.1"/>
</dbReference>
<keyword evidence="5" id="KW-0804">Transcription</keyword>